<dbReference type="EMBL" id="KZ819634">
    <property type="protein sequence ID" value="PWN92903.1"/>
    <property type="molecule type" value="Genomic_DNA"/>
</dbReference>
<dbReference type="RefSeq" id="XP_025380101.1">
    <property type="nucleotide sequence ID" value="XM_025520302.1"/>
</dbReference>
<gene>
    <name evidence="2" type="ORF">FA10DRAFT_263640</name>
</gene>
<dbReference type="GeneID" id="37042218"/>
<keyword evidence="1" id="KW-0812">Transmembrane</keyword>
<keyword evidence="1" id="KW-0472">Membrane</keyword>
<dbReference type="Proteomes" id="UP000245768">
    <property type="component" value="Unassembled WGS sequence"/>
</dbReference>
<evidence type="ECO:0000313" key="2">
    <source>
        <dbReference type="EMBL" id="PWN92903.1"/>
    </source>
</evidence>
<protein>
    <submittedName>
        <fullName evidence="2">Uncharacterized protein</fullName>
    </submittedName>
</protein>
<keyword evidence="3" id="KW-1185">Reference proteome</keyword>
<keyword evidence="1" id="KW-1133">Transmembrane helix</keyword>
<reference evidence="2 3" key="1">
    <citation type="journal article" date="2018" name="Mol. Biol. Evol.">
        <title>Broad Genomic Sampling Reveals a Smut Pathogenic Ancestry of the Fungal Clade Ustilaginomycotina.</title>
        <authorList>
            <person name="Kijpornyongpan T."/>
            <person name="Mondo S.J."/>
            <person name="Barry K."/>
            <person name="Sandor L."/>
            <person name="Lee J."/>
            <person name="Lipzen A."/>
            <person name="Pangilinan J."/>
            <person name="LaButti K."/>
            <person name="Hainaut M."/>
            <person name="Henrissat B."/>
            <person name="Grigoriev I.V."/>
            <person name="Spatafora J.W."/>
            <person name="Aime M.C."/>
        </authorList>
    </citation>
    <scope>NUCLEOTIDE SEQUENCE [LARGE SCALE GENOMIC DNA]</scope>
    <source>
        <strain evidence="2 3">MCA 4198</strain>
    </source>
</reference>
<evidence type="ECO:0000256" key="1">
    <source>
        <dbReference type="SAM" id="Phobius"/>
    </source>
</evidence>
<accession>A0A316YXU7</accession>
<dbReference type="InParanoid" id="A0A316YXU7"/>
<proteinExistence type="predicted"/>
<feature type="transmembrane region" description="Helical" evidence="1">
    <location>
        <begin position="43"/>
        <end position="60"/>
    </location>
</feature>
<dbReference type="AlphaFoldDB" id="A0A316YXU7"/>
<sequence length="64" mass="7247">MGPLVSAHVVFSFLPLCLRWWSAWRSSRVEDGIEERQLVGRNLVFRIGFFAVAPIAAFAGQRVE</sequence>
<evidence type="ECO:0000313" key="3">
    <source>
        <dbReference type="Proteomes" id="UP000245768"/>
    </source>
</evidence>
<organism evidence="2 3">
    <name type="scientific">Acaromyces ingoldii</name>
    <dbReference type="NCBI Taxonomy" id="215250"/>
    <lineage>
        <taxon>Eukaryota</taxon>
        <taxon>Fungi</taxon>
        <taxon>Dikarya</taxon>
        <taxon>Basidiomycota</taxon>
        <taxon>Ustilaginomycotina</taxon>
        <taxon>Exobasidiomycetes</taxon>
        <taxon>Exobasidiales</taxon>
        <taxon>Cryptobasidiaceae</taxon>
        <taxon>Acaromyces</taxon>
    </lineage>
</organism>
<name>A0A316YXU7_9BASI</name>